<evidence type="ECO:0000259" key="4">
    <source>
        <dbReference type="Pfam" id="PF22528"/>
    </source>
</evidence>
<evidence type="ECO:0000313" key="6">
    <source>
        <dbReference type="Proteomes" id="UP000236291"/>
    </source>
</evidence>
<comment type="caution">
    <text evidence="5">The sequence shown here is derived from an EMBL/GenBank/DDBJ whole genome shotgun (WGS) entry which is preliminary data.</text>
</comment>
<keyword evidence="2" id="KW-0808">Transferase</keyword>
<dbReference type="GO" id="GO:0032259">
    <property type="term" value="P:methylation"/>
    <property type="evidence" value="ECO:0007669"/>
    <property type="project" value="UniProtKB-KW"/>
</dbReference>
<dbReference type="SUPFAM" id="SSF53335">
    <property type="entry name" value="S-adenosyl-L-methionine-dependent methyltransferases"/>
    <property type="match status" value="1"/>
</dbReference>
<evidence type="ECO:0000256" key="2">
    <source>
        <dbReference type="ARBA" id="ARBA00022679"/>
    </source>
</evidence>
<reference evidence="5 6" key="1">
    <citation type="journal article" date="2014" name="Am. J. Bot.">
        <title>Genome assembly and annotation for red clover (Trifolium pratense; Fabaceae).</title>
        <authorList>
            <person name="Istvanek J."/>
            <person name="Jaros M."/>
            <person name="Krenek A."/>
            <person name="Repkova J."/>
        </authorList>
    </citation>
    <scope>NUCLEOTIDE SEQUENCE [LARGE SCALE GENOMIC DNA]</scope>
    <source>
        <strain evidence="6">cv. Tatra</strain>
        <tissue evidence="5">Young leaves</tissue>
    </source>
</reference>
<dbReference type="InterPro" id="IPR029063">
    <property type="entry name" value="SAM-dependent_MTases_sf"/>
</dbReference>
<dbReference type="Pfam" id="PF22528">
    <property type="entry name" value="PRMT_C"/>
    <property type="match status" value="1"/>
</dbReference>
<proteinExistence type="predicted"/>
<dbReference type="InterPro" id="IPR055135">
    <property type="entry name" value="PRMT_dom"/>
</dbReference>
<keyword evidence="3" id="KW-0949">S-adenosyl-L-methionine</keyword>
<evidence type="ECO:0000313" key="5">
    <source>
        <dbReference type="EMBL" id="PNY10827.1"/>
    </source>
</evidence>
<reference evidence="5 6" key="2">
    <citation type="journal article" date="2017" name="Front. Plant Sci.">
        <title>Gene Classification and Mining of Molecular Markers Useful in Red Clover (Trifolium pratense) Breeding.</title>
        <authorList>
            <person name="Istvanek J."/>
            <person name="Dluhosova J."/>
            <person name="Dluhos P."/>
            <person name="Patkova L."/>
            <person name="Nedelnik J."/>
            <person name="Repkova J."/>
        </authorList>
    </citation>
    <scope>NUCLEOTIDE SEQUENCE [LARGE SCALE GENOMIC DNA]</scope>
    <source>
        <strain evidence="6">cv. Tatra</strain>
        <tissue evidence="5">Young leaves</tissue>
    </source>
</reference>
<name>A0A2K3P6B0_TRIPR</name>
<organism evidence="5 6">
    <name type="scientific">Trifolium pratense</name>
    <name type="common">Red clover</name>
    <dbReference type="NCBI Taxonomy" id="57577"/>
    <lineage>
        <taxon>Eukaryota</taxon>
        <taxon>Viridiplantae</taxon>
        <taxon>Streptophyta</taxon>
        <taxon>Embryophyta</taxon>
        <taxon>Tracheophyta</taxon>
        <taxon>Spermatophyta</taxon>
        <taxon>Magnoliopsida</taxon>
        <taxon>eudicotyledons</taxon>
        <taxon>Gunneridae</taxon>
        <taxon>Pentapetalae</taxon>
        <taxon>rosids</taxon>
        <taxon>fabids</taxon>
        <taxon>Fabales</taxon>
        <taxon>Fabaceae</taxon>
        <taxon>Papilionoideae</taxon>
        <taxon>50 kb inversion clade</taxon>
        <taxon>NPAAA clade</taxon>
        <taxon>Hologalegina</taxon>
        <taxon>IRL clade</taxon>
        <taxon>Trifolieae</taxon>
        <taxon>Trifolium</taxon>
    </lineage>
</organism>
<dbReference type="STRING" id="57577.A0A2K3P6B0"/>
<dbReference type="EMBL" id="ASHM01004101">
    <property type="protein sequence ID" value="PNY10827.1"/>
    <property type="molecule type" value="Genomic_DNA"/>
</dbReference>
<dbReference type="PANTHER" id="PTHR11006">
    <property type="entry name" value="PROTEIN ARGININE N-METHYLTRANSFERASE"/>
    <property type="match status" value="1"/>
</dbReference>
<sequence>MTLQQELVPDHGEAQKRPLIESKHGWPTGARKVLRPYDPTLDPDYIDPNNRQLALRSAYDSNNYKYLYHLVLYRCVEYSKISYEVVTNLFSLSSFKLSSPFNNVGTITKLMLYMAPFSDRDRYYSNIGFWSNVDGINMSVLIPSAKTCFCSSPKVETVELASLLADPHQVIEVDMHSISSSDLDSISTAFEFHSYRSAPLHGFALWFDTRFSRLPRVMPGAPILSTAPSAPSTHWQQTLLDCEDPIDLEEDQVILGSLEIKIDRYYPRILHIDLSYGLKGGELSKIKTSF</sequence>
<dbReference type="Proteomes" id="UP000236291">
    <property type="component" value="Unassembled WGS sequence"/>
</dbReference>
<dbReference type="ExpressionAtlas" id="A0A2K3P6B0">
    <property type="expression patterns" value="baseline"/>
</dbReference>
<dbReference type="InterPro" id="IPR025799">
    <property type="entry name" value="Arg_MeTrfase"/>
</dbReference>
<dbReference type="Gene3D" id="2.70.160.11">
    <property type="entry name" value="Hnrnp arginine n-methyltransferase1"/>
    <property type="match status" value="1"/>
</dbReference>
<evidence type="ECO:0000256" key="3">
    <source>
        <dbReference type="ARBA" id="ARBA00022691"/>
    </source>
</evidence>
<feature type="domain" description="Protein arginine N-methyltransferase" evidence="4">
    <location>
        <begin position="111"/>
        <end position="279"/>
    </location>
</feature>
<protein>
    <recommendedName>
        <fullName evidence="4">Protein arginine N-methyltransferase domain-containing protein</fullName>
    </recommendedName>
</protein>
<dbReference type="GO" id="GO:0042054">
    <property type="term" value="F:histone methyltransferase activity"/>
    <property type="evidence" value="ECO:0007669"/>
    <property type="project" value="TreeGrafter"/>
</dbReference>
<keyword evidence="1" id="KW-0489">Methyltransferase</keyword>
<dbReference type="GO" id="GO:0016274">
    <property type="term" value="F:protein-arginine N-methyltransferase activity"/>
    <property type="evidence" value="ECO:0007669"/>
    <property type="project" value="InterPro"/>
</dbReference>
<accession>A0A2K3P6B0</accession>
<gene>
    <name evidence="5" type="ORF">L195_g007417</name>
</gene>
<dbReference type="PANTHER" id="PTHR11006:SF73">
    <property type="entry name" value="PROTEIN ARGININE N-METHYLTRANSFERASE 6"/>
    <property type="match status" value="1"/>
</dbReference>
<dbReference type="AlphaFoldDB" id="A0A2K3P6B0"/>
<evidence type="ECO:0000256" key="1">
    <source>
        <dbReference type="ARBA" id="ARBA00022603"/>
    </source>
</evidence>